<comment type="caution">
    <text evidence="4">The sequence shown here is derived from an EMBL/GenBank/DDBJ whole genome shotgun (WGS) entry which is preliminary data.</text>
</comment>
<gene>
    <name evidence="4" type="ORF">ACEZDE_20510</name>
</gene>
<sequence>MTHDPAPQSGDAEQLAQGGGLSRRGLIRWSGAAGLGAAGATLLPGMAQSASAAAPGSAAVGSSASGHTPSAVFGSFDPIRPPAVPLAVRSPYLSTWMPADNLAGTWPSFWTGRTTAMTGIATIDGVPFLFLGAPNITGHVLRGMSQRKLTLTATRSQYVFEGGGVELTLTFLSPVEPGDLRRQSVPLSYLTADVSSTDGRAHDVGLYFDISGEWAHGDSGTKIGWNQEQISGPGSTAVTALSFGPSAPGVLAENGDMASWGTVVWSAGNRSGLSWQIGADTAVRPAFLANGKLGDTADANQPRAISDNWPVFAFHFDLGSVRRTTESAVLSVGHVREPAVSYLGTPLPPLWRSYWSSWQAMAGFFHGEARAAQTRTAALDRRIQQEATAVGGAKYAALCALALRQAFAGTELVSRDGKPWAFLKEISSDGNVSTIDVTYPALPVFAYADPEYLGLLLAPMLEYAEHGGWPKTFAEHDLGSSYPNAAGHNDGNEEDMPVEESANMLIMSAAYLGRTSGANARAFATTHYTILKQWADYLTANALDPGNQNQTDDFTGWIAHSANLALKGIIGIGAMSQVATAAGRTADAASYLATARSYIGQWVDKAQDTTSDHLKLAYDQPGTWSLKYNGYPDALLGLKLVPRAVAQAEGDWYLSQVNQYGIPLDLRHSYTKGDWEMWTAAWLKGHPVGGYLVDSLYDFAHTTPSRVPLTDWYDTVTNHQSGFQARPVVGGIFALLSLRQ</sequence>
<accession>A0ABV6VZ13</accession>
<evidence type="ECO:0000259" key="2">
    <source>
        <dbReference type="Pfam" id="PF16335"/>
    </source>
</evidence>
<dbReference type="PANTHER" id="PTHR31987:SF1">
    <property type="entry name" value="GLUTAMINASE A"/>
    <property type="match status" value="1"/>
</dbReference>
<dbReference type="Pfam" id="PF17168">
    <property type="entry name" value="DUF5127"/>
    <property type="match status" value="1"/>
</dbReference>
<evidence type="ECO:0000259" key="3">
    <source>
        <dbReference type="Pfam" id="PF17168"/>
    </source>
</evidence>
<dbReference type="Pfam" id="PF16335">
    <property type="entry name" value="GtaA_6_Hairpin"/>
    <property type="match status" value="1"/>
</dbReference>
<dbReference type="Pfam" id="PF16334">
    <property type="entry name" value="DUF4964"/>
    <property type="match status" value="1"/>
</dbReference>
<dbReference type="InterPro" id="IPR052743">
    <property type="entry name" value="Glutaminase_GtaA"/>
</dbReference>
<dbReference type="EMBL" id="JBHFAB010000015">
    <property type="protein sequence ID" value="MFC1418994.1"/>
    <property type="molecule type" value="Genomic_DNA"/>
</dbReference>
<organism evidence="4 5">
    <name type="scientific">Streptacidiphilus cavernicola</name>
    <dbReference type="NCBI Taxonomy" id="3342716"/>
    <lineage>
        <taxon>Bacteria</taxon>
        <taxon>Bacillati</taxon>
        <taxon>Actinomycetota</taxon>
        <taxon>Actinomycetes</taxon>
        <taxon>Kitasatosporales</taxon>
        <taxon>Streptomycetaceae</taxon>
        <taxon>Streptacidiphilus</taxon>
    </lineage>
</organism>
<feature type="domain" description="Glutaminase A N-terminal" evidence="3">
    <location>
        <begin position="154"/>
        <end position="385"/>
    </location>
</feature>
<dbReference type="InterPro" id="IPR006311">
    <property type="entry name" value="TAT_signal"/>
</dbReference>
<protein>
    <submittedName>
        <fullName evidence="4">Glutaminase domain-containing protein</fullName>
    </submittedName>
</protein>
<dbReference type="RefSeq" id="WP_380537851.1">
    <property type="nucleotide sequence ID" value="NZ_JBHFAB010000015.1"/>
</dbReference>
<dbReference type="PROSITE" id="PS51318">
    <property type="entry name" value="TAT"/>
    <property type="match status" value="1"/>
</dbReference>
<evidence type="ECO:0000313" key="5">
    <source>
        <dbReference type="Proteomes" id="UP001592531"/>
    </source>
</evidence>
<dbReference type="InterPro" id="IPR033433">
    <property type="entry name" value="GtaA_N"/>
</dbReference>
<proteinExistence type="predicted"/>
<reference evidence="4 5" key="1">
    <citation type="submission" date="2024-09" db="EMBL/GenBank/DDBJ databases">
        <authorList>
            <person name="Lee S.D."/>
        </authorList>
    </citation>
    <scope>NUCLEOTIDE SEQUENCE [LARGE SCALE GENOMIC DNA]</scope>
    <source>
        <strain evidence="4 5">N8-3</strain>
    </source>
</reference>
<keyword evidence="5" id="KW-1185">Reference proteome</keyword>
<feature type="domain" description="DUF4964" evidence="1">
    <location>
        <begin position="79"/>
        <end position="136"/>
    </location>
</feature>
<feature type="domain" description="Glutaminase A central" evidence="2">
    <location>
        <begin position="392"/>
        <end position="736"/>
    </location>
</feature>
<dbReference type="Proteomes" id="UP001592531">
    <property type="component" value="Unassembled WGS sequence"/>
</dbReference>
<evidence type="ECO:0000313" key="4">
    <source>
        <dbReference type="EMBL" id="MFC1418994.1"/>
    </source>
</evidence>
<dbReference type="PANTHER" id="PTHR31987">
    <property type="entry name" value="GLUTAMINASE A-RELATED"/>
    <property type="match status" value="1"/>
</dbReference>
<evidence type="ECO:0000259" key="1">
    <source>
        <dbReference type="Pfam" id="PF16334"/>
    </source>
</evidence>
<name>A0ABV6VZ13_9ACTN</name>
<dbReference type="InterPro" id="IPR032515">
    <property type="entry name" value="DUF4964"/>
</dbReference>
<dbReference type="InterPro" id="IPR032514">
    <property type="entry name" value="GtaA_central"/>
</dbReference>